<dbReference type="Pfam" id="PF02225">
    <property type="entry name" value="PA"/>
    <property type="match status" value="1"/>
</dbReference>
<evidence type="ECO:0000256" key="1">
    <source>
        <dbReference type="ARBA" id="ARBA00011073"/>
    </source>
</evidence>
<keyword evidence="7 9" id="KW-0720">Serine protease</keyword>
<dbReference type="GO" id="GO:0004252">
    <property type="term" value="F:serine-type endopeptidase activity"/>
    <property type="evidence" value="ECO:0007669"/>
    <property type="project" value="UniProtKB-UniRule"/>
</dbReference>
<dbReference type="PROSITE" id="PS00137">
    <property type="entry name" value="SUBTILASE_HIS"/>
    <property type="match status" value="1"/>
</dbReference>
<dbReference type="PANTHER" id="PTHR43806:SF65">
    <property type="entry name" value="SERINE PROTEASE APRX"/>
    <property type="match status" value="1"/>
</dbReference>
<evidence type="ECO:0000256" key="10">
    <source>
        <dbReference type="RuleBase" id="RU003355"/>
    </source>
</evidence>
<evidence type="ECO:0000256" key="9">
    <source>
        <dbReference type="PROSITE-ProRule" id="PRU01240"/>
    </source>
</evidence>
<dbReference type="InterPro" id="IPR000209">
    <property type="entry name" value="Peptidase_S8/S53_dom"/>
</dbReference>
<dbReference type="CDD" id="cd07474">
    <property type="entry name" value="Peptidases_S8_subtilisin_Vpr-like"/>
    <property type="match status" value="1"/>
</dbReference>
<evidence type="ECO:0000256" key="4">
    <source>
        <dbReference type="ARBA" id="ARBA00022670"/>
    </source>
</evidence>
<dbReference type="SUPFAM" id="SSF52743">
    <property type="entry name" value="Subtilisin-like"/>
    <property type="match status" value="1"/>
</dbReference>
<feature type="domain" description="PA" evidence="13">
    <location>
        <begin position="458"/>
        <end position="501"/>
    </location>
</feature>
<dbReference type="InterPro" id="IPR023828">
    <property type="entry name" value="Peptidase_S8_Ser-AS"/>
</dbReference>
<dbReference type="AlphaFoldDB" id="A0A3Q8X3H1"/>
<organism evidence="15 16">
    <name type="scientific">Paenibacillus albus</name>
    <dbReference type="NCBI Taxonomy" id="2495582"/>
    <lineage>
        <taxon>Bacteria</taxon>
        <taxon>Bacillati</taxon>
        <taxon>Bacillota</taxon>
        <taxon>Bacilli</taxon>
        <taxon>Bacillales</taxon>
        <taxon>Paenibacillaceae</taxon>
        <taxon>Paenibacillus</taxon>
    </lineage>
</organism>
<comment type="similarity">
    <text evidence="1 9 10">Belongs to the peptidase S8 family.</text>
</comment>
<accession>A0A3Q8X3H1</accession>
<evidence type="ECO:0000256" key="2">
    <source>
        <dbReference type="ARBA" id="ARBA00022512"/>
    </source>
</evidence>
<dbReference type="InterPro" id="IPR023827">
    <property type="entry name" value="Peptidase_S8_Asp-AS"/>
</dbReference>
<evidence type="ECO:0000256" key="3">
    <source>
        <dbReference type="ARBA" id="ARBA00022525"/>
    </source>
</evidence>
<dbReference type="InterPro" id="IPR015500">
    <property type="entry name" value="Peptidase_S8_subtilisin-rel"/>
</dbReference>
<name>A0A3Q8X3H1_9BACL</name>
<keyword evidence="5 11" id="KW-0732">Signal</keyword>
<reference evidence="16" key="1">
    <citation type="submission" date="2018-12" db="EMBL/GenBank/DDBJ databases">
        <title>Genome sequence of Peanibacillus sp.</title>
        <authorList>
            <person name="Subramani G."/>
            <person name="Srinivasan S."/>
            <person name="Kim M.K."/>
        </authorList>
    </citation>
    <scope>NUCLEOTIDE SEQUENCE [LARGE SCALE GENOMIC DNA]</scope>
    <source>
        <strain evidence="16">18JY67-1</strain>
    </source>
</reference>
<dbReference type="PROSITE" id="PS00138">
    <property type="entry name" value="SUBTILASE_SER"/>
    <property type="match status" value="1"/>
</dbReference>
<dbReference type="InterPro" id="IPR046450">
    <property type="entry name" value="PA_dom_sf"/>
</dbReference>
<protein>
    <submittedName>
        <fullName evidence="15">Peptidase</fullName>
    </submittedName>
</protein>
<dbReference type="InterPro" id="IPR036852">
    <property type="entry name" value="Peptidase_S8/S53_dom_sf"/>
</dbReference>
<dbReference type="PANTHER" id="PTHR43806">
    <property type="entry name" value="PEPTIDASE S8"/>
    <property type="match status" value="1"/>
</dbReference>
<dbReference type="InterPro" id="IPR034213">
    <property type="entry name" value="S8_Vpr-like"/>
</dbReference>
<gene>
    <name evidence="15" type="ORF">EJC50_08040</name>
</gene>
<evidence type="ECO:0000259" key="14">
    <source>
        <dbReference type="Pfam" id="PF05922"/>
    </source>
</evidence>
<dbReference type="EMBL" id="CP034437">
    <property type="protein sequence ID" value="AZN39613.1"/>
    <property type="molecule type" value="Genomic_DNA"/>
</dbReference>
<dbReference type="Proteomes" id="UP000272528">
    <property type="component" value="Chromosome"/>
</dbReference>
<dbReference type="InterPro" id="IPR003137">
    <property type="entry name" value="PA_domain"/>
</dbReference>
<evidence type="ECO:0000313" key="15">
    <source>
        <dbReference type="EMBL" id="AZN39613.1"/>
    </source>
</evidence>
<dbReference type="PRINTS" id="PR00723">
    <property type="entry name" value="SUBTILISIN"/>
</dbReference>
<dbReference type="GO" id="GO:0006508">
    <property type="term" value="P:proteolysis"/>
    <property type="evidence" value="ECO:0007669"/>
    <property type="project" value="UniProtKB-KW"/>
</dbReference>
<feature type="active site" description="Charge relay system" evidence="8 9">
    <location>
        <position position="221"/>
    </location>
</feature>
<dbReference type="InterPro" id="IPR022398">
    <property type="entry name" value="Peptidase_S8_His-AS"/>
</dbReference>
<dbReference type="PROSITE" id="PS51892">
    <property type="entry name" value="SUBTILASE"/>
    <property type="match status" value="1"/>
</dbReference>
<feature type="domain" description="Peptidase S8/S53" evidence="12">
    <location>
        <begin position="212"/>
        <end position="682"/>
    </location>
</feature>
<dbReference type="Gene3D" id="3.50.30.30">
    <property type="match status" value="1"/>
</dbReference>
<keyword evidence="16" id="KW-1185">Reference proteome</keyword>
<dbReference type="Pfam" id="PF05922">
    <property type="entry name" value="Inhibitor_I9"/>
    <property type="match status" value="1"/>
</dbReference>
<feature type="active site" description="Charge relay system" evidence="8 9">
    <location>
        <position position="270"/>
    </location>
</feature>
<evidence type="ECO:0000256" key="11">
    <source>
        <dbReference type="SAM" id="SignalP"/>
    </source>
</evidence>
<evidence type="ECO:0000256" key="6">
    <source>
        <dbReference type="ARBA" id="ARBA00022801"/>
    </source>
</evidence>
<evidence type="ECO:0000256" key="7">
    <source>
        <dbReference type="ARBA" id="ARBA00022825"/>
    </source>
</evidence>
<evidence type="ECO:0000313" key="16">
    <source>
        <dbReference type="Proteomes" id="UP000272528"/>
    </source>
</evidence>
<dbReference type="OrthoDB" id="9798386at2"/>
<keyword evidence="3" id="KW-0964">Secreted</keyword>
<dbReference type="SUPFAM" id="SSF52025">
    <property type="entry name" value="PA domain"/>
    <property type="match status" value="1"/>
</dbReference>
<feature type="signal peptide" evidence="11">
    <location>
        <begin position="1"/>
        <end position="33"/>
    </location>
</feature>
<dbReference type="Pfam" id="PF00082">
    <property type="entry name" value="Peptidase_S8"/>
    <property type="match status" value="1"/>
</dbReference>
<dbReference type="PROSITE" id="PS00136">
    <property type="entry name" value="SUBTILASE_ASP"/>
    <property type="match status" value="1"/>
</dbReference>
<evidence type="ECO:0000256" key="8">
    <source>
        <dbReference type="PIRSR" id="PIRSR615500-1"/>
    </source>
</evidence>
<keyword evidence="2" id="KW-0134">Cell wall</keyword>
<dbReference type="InterPro" id="IPR050131">
    <property type="entry name" value="Peptidase_S8_subtilisin-like"/>
</dbReference>
<evidence type="ECO:0000259" key="12">
    <source>
        <dbReference type="Pfam" id="PF00082"/>
    </source>
</evidence>
<dbReference type="KEGG" id="palb:EJC50_08040"/>
<feature type="chain" id="PRO_5018741505" evidence="11">
    <location>
        <begin position="34"/>
        <end position="1181"/>
    </location>
</feature>
<dbReference type="Gene3D" id="3.40.50.200">
    <property type="entry name" value="Peptidase S8/S53 domain"/>
    <property type="match status" value="2"/>
</dbReference>
<proteinExistence type="inferred from homology"/>
<evidence type="ECO:0000259" key="13">
    <source>
        <dbReference type="Pfam" id="PF02225"/>
    </source>
</evidence>
<sequence>MEVLKKTLKQAATLALTAALTLALTPLHGTASAASKLGTVENKHLAAKLHSQQQQQLQSLSSQSKSLKPAYISPKLNLSSNATVKVIVQLSAQPTSVGRFAASQGNRAFAAESTESSISSQQTTVLNAAKAKGINLTVNYQFSTVLNGMEVSVPANKIAELAKIPGVVSVYENRTYHAIPDLAADASDPLNFEIDPIAQIGADQAWAMGYTGRGLKVGVIDTGVDYLHPDLAGNYAGGYDSYFGDDDPYEEGPISKEDDPYGKGFAGTSHGTHVSGTIAGSASNPTSDIVQKGIAYESELHVYKVLGRDPATGEASGSSAQVIDGIEHAVKDGMDVINLSLGSDAEKDPNSPDAIAINNAVLAGVTAVIANGNAATDGPYYYSMGSPASSQLAISVGAVTSTENHYTATVTSSLGSLDSELTYPLNVMGWTTGQDSDFASLMGADPIEGVYVGLGKDSDYVGKDLTDKIAFISRGDIAFVDKIAIAKQAGAKAAVIFNGNSIGTEENAIPDLSDSIPGRDGAIDVFLSNSYDLLPTFDMEGQAGRALARALQASPDSPLTFAFGSDYPQTVVAGDHMADFSSRGPSSDGSFGIKPDVVAPGVNIMSTWPKYKQFNSDATYDQAYNRISGTSMATPHIAGLALLIKQAHPNWTPFDIRAALANTADEITDEDGVQYDVYSQGAGRANVVNAIKTESLLQSIDPLTILDKNLQPQQVTNFNDNASFGLMAPGEDAKEEFLQLKNTGSAAATYTASVVMHPNVTSDPSHPVPTPDINDIEARLLMLDDNDTITAAAHTDEQFVLQIKPSDTAAPGVYEGEVRLQSEGKPDLHIPFSVHVGDEQEATGFGVQNMQLSNTIISPDGDGVNDTTDLSFDLTATDANYMEVNVIGLDDQLIGNMAVLGILDEDENLVTLDPQNVTVTLDGSYTDDDQDKDGNYILKQLTAGTYKIEVIAANLVVVDGETVAKSVYSAYKTFGVSDPQVDQIVQQAKDHFVPNITNTSQVGRAVLTLPSTPGLVYQVTGSDNQDYVSASGTLVSLAGIPADSSVTVNLTVRIASSDNPSMAAYVTVPVELFAQTVRPLVVQNGTLSNSSGLVASVDVAQNRSGNTLEGSAFVVFQLMKGTSPVSMVSISKSEAGTSHLSAQFQVSGSSYWVKVFVVDTVDNSSSSVPVFLSNTLELRQQ</sequence>
<keyword evidence="4 9" id="KW-0645">Protease</keyword>
<feature type="domain" description="Inhibitor I9" evidence="14">
    <location>
        <begin position="87"/>
        <end position="177"/>
    </location>
</feature>
<dbReference type="InterPro" id="IPR010259">
    <property type="entry name" value="S8pro/Inhibitor_I9"/>
</dbReference>
<feature type="active site" description="Charge relay system" evidence="8 9">
    <location>
        <position position="631"/>
    </location>
</feature>
<keyword evidence="6 9" id="KW-0378">Hydrolase</keyword>
<evidence type="ECO:0000256" key="5">
    <source>
        <dbReference type="ARBA" id="ARBA00022729"/>
    </source>
</evidence>